<comment type="caution">
    <text evidence="1">The sequence shown here is derived from an EMBL/GenBank/DDBJ whole genome shotgun (WGS) entry which is preliminary data.</text>
</comment>
<dbReference type="InterPro" id="IPR007493">
    <property type="entry name" value="DUF538"/>
</dbReference>
<accession>A0ABD1NBX1</accession>
<proteinExistence type="predicted"/>
<name>A0ABD1NBX1_9FABA</name>
<evidence type="ECO:0008006" key="3">
    <source>
        <dbReference type="Google" id="ProtNLM"/>
    </source>
</evidence>
<organism evidence="1 2">
    <name type="scientific">Flemingia macrophylla</name>
    <dbReference type="NCBI Taxonomy" id="520843"/>
    <lineage>
        <taxon>Eukaryota</taxon>
        <taxon>Viridiplantae</taxon>
        <taxon>Streptophyta</taxon>
        <taxon>Embryophyta</taxon>
        <taxon>Tracheophyta</taxon>
        <taxon>Spermatophyta</taxon>
        <taxon>Magnoliopsida</taxon>
        <taxon>eudicotyledons</taxon>
        <taxon>Gunneridae</taxon>
        <taxon>Pentapetalae</taxon>
        <taxon>rosids</taxon>
        <taxon>fabids</taxon>
        <taxon>Fabales</taxon>
        <taxon>Fabaceae</taxon>
        <taxon>Papilionoideae</taxon>
        <taxon>50 kb inversion clade</taxon>
        <taxon>NPAAA clade</taxon>
        <taxon>indigoferoid/millettioid clade</taxon>
        <taxon>Phaseoleae</taxon>
        <taxon>Flemingia</taxon>
    </lineage>
</organism>
<evidence type="ECO:0000313" key="2">
    <source>
        <dbReference type="Proteomes" id="UP001603857"/>
    </source>
</evidence>
<keyword evidence="2" id="KW-1185">Reference proteome</keyword>
<dbReference type="Gene3D" id="2.30.240.10">
    <property type="entry name" value="At5g01610-like"/>
    <property type="match status" value="1"/>
</dbReference>
<dbReference type="Pfam" id="PF04398">
    <property type="entry name" value="DUF538"/>
    <property type="match status" value="1"/>
</dbReference>
<dbReference type="Proteomes" id="UP001603857">
    <property type="component" value="Unassembled WGS sequence"/>
</dbReference>
<protein>
    <recommendedName>
        <fullName evidence="3">DUF538 domain-containing protein</fullName>
    </recommendedName>
</protein>
<dbReference type="InterPro" id="IPR036758">
    <property type="entry name" value="At5g01610-like"/>
</dbReference>
<dbReference type="AlphaFoldDB" id="A0ABD1NBX1"/>
<dbReference type="SUPFAM" id="SSF141562">
    <property type="entry name" value="At5g01610-like"/>
    <property type="match status" value="1"/>
</dbReference>
<dbReference type="PANTHER" id="PTHR31676:SF10">
    <property type="entry name" value="EXPRESSED PROTEIN"/>
    <property type="match status" value="1"/>
</dbReference>
<dbReference type="EMBL" id="JBGMDY010000002">
    <property type="protein sequence ID" value="KAL2345606.1"/>
    <property type="molecule type" value="Genomic_DNA"/>
</dbReference>
<dbReference type="PANTHER" id="PTHR31676">
    <property type="entry name" value="T31J12.3 PROTEIN-RELATED"/>
    <property type="match status" value="1"/>
</dbReference>
<gene>
    <name evidence="1" type="ORF">Fmac_006891</name>
</gene>
<reference evidence="1 2" key="1">
    <citation type="submission" date="2024-08" db="EMBL/GenBank/DDBJ databases">
        <title>Insights into the chromosomal genome structure of Flemingia macrophylla.</title>
        <authorList>
            <person name="Ding Y."/>
            <person name="Zhao Y."/>
            <person name="Bi W."/>
            <person name="Wu M."/>
            <person name="Zhao G."/>
            <person name="Gong Y."/>
            <person name="Li W."/>
            <person name="Zhang P."/>
        </authorList>
    </citation>
    <scope>NUCLEOTIDE SEQUENCE [LARGE SCALE GENOMIC DNA]</scope>
    <source>
        <strain evidence="1">DYQJB</strain>
        <tissue evidence="1">Leaf</tissue>
    </source>
</reference>
<sequence>MSVVVTEDVRRRAEVYEGDEICQEKLKEMLKEICLPNGLLPLKDIHECGYHRDNGFFWLKQNKSYTHKFHKLGKQVSYAPEVTGYAQKGKITKITGVKSKQLMIWITVSDIYVDDPSTDKITFQVPTGQSKQYPISAFHIEEDTKEI</sequence>
<evidence type="ECO:0000313" key="1">
    <source>
        <dbReference type="EMBL" id="KAL2345606.1"/>
    </source>
</evidence>